<accession>A0AAV5V7M7</accession>
<dbReference type="EMBL" id="BTSY01000002">
    <property type="protein sequence ID" value="GMT14273.1"/>
    <property type="molecule type" value="Genomic_DNA"/>
</dbReference>
<sequence>KCEVNELCEGIDNALSTVRPVLYRNTDIIKTKHNEKYLILEAVHFELFLPDRPDLRFLAIPMNDRNVSEGDYVMVKEVVPLPFDLPYINVGGNYPIHWLVTDARLHPNCTDSFDD</sequence>
<evidence type="ECO:0000313" key="2">
    <source>
        <dbReference type="Proteomes" id="UP001432322"/>
    </source>
</evidence>
<keyword evidence="2" id="KW-1185">Reference proteome</keyword>
<reference evidence="1" key="1">
    <citation type="submission" date="2023-10" db="EMBL/GenBank/DDBJ databases">
        <title>Genome assembly of Pristionchus species.</title>
        <authorList>
            <person name="Yoshida K."/>
            <person name="Sommer R.J."/>
        </authorList>
    </citation>
    <scope>NUCLEOTIDE SEQUENCE</scope>
    <source>
        <strain evidence="1">RS5133</strain>
    </source>
</reference>
<comment type="caution">
    <text evidence="1">The sequence shown here is derived from an EMBL/GenBank/DDBJ whole genome shotgun (WGS) entry which is preliminary data.</text>
</comment>
<proteinExistence type="predicted"/>
<dbReference type="AlphaFoldDB" id="A0AAV5V7M7"/>
<organism evidence="1 2">
    <name type="scientific">Pristionchus fissidentatus</name>
    <dbReference type="NCBI Taxonomy" id="1538716"/>
    <lineage>
        <taxon>Eukaryota</taxon>
        <taxon>Metazoa</taxon>
        <taxon>Ecdysozoa</taxon>
        <taxon>Nematoda</taxon>
        <taxon>Chromadorea</taxon>
        <taxon>Rhabditida</taxon>
        <taxon>Rhabditina</taxon>
        <taxon>Diplogasteromorpha</taxon>
        <taxon>Diplogasteroidea</taxon>
        <taxon>Neodiplogasteridae</taxon>
        <taxon>Pristionchus</taxon>
    </lineage>
</organism>
<gene>
    <name evidence="1" type="ORF">PFISCL1PPCAC_5570</name>
</gene>
<evidence type="ECO:0000313" key="1">
    <source>
        <dbReference type="EMBL" id="GMT14273.1"/>
    </source>
</evidence>
<feature type="non-terminal residue" evidence="1">
    <location>
        <position position="1"/>
    </location>
</feature>
<feature type="non-terminal residue" evidence="1">
    <location>
        <position position="115"/>
    </location>
</feature>
<protein>
    <submittedName>
        <fullName evidence="1">Uncharacterized protein</fullName>
    </submittedName>
</protein>
<dbReference type="Proteomes" id="UP001432322">
    <property type="component" value="Unassembled WGS sequence"/>
</dbReference>
<name>A0AAV5V7M7_9BILA</name>